<organism evidence="3">
    <name type="scientific">Sesamum radiatum</name>
    <name type="common">Black benniseed</name>
    <dbReference type="NCBI Taxonomy" id="300843"/>
    <lineage>
        <taxon>Eukaryota</taxon>
        <taxon>Viridiplantae</taxon>
        <taxon>Streptophyta</taxon>
        <taxon>Embryophyta</taxon>
        <taxon>Tracheophyta</taxon>
        <taxon>Spermatophyta</taxon>
        <taxon>Magnoliopsida</taxon>
        <taxon>eudicotyledons</taxon>
        <taxon>Gunneridae</taxon>
        <taxon>Pentapetalae</taxon>
        <taxon>asterids</taxon>
        <taxon>lamiids</taxon>
        <taxon>Lamiales</taxon>
        <taxon>Pedaliaceae</taxon>
        <taxon>Sesamum</taxon>
    </lineage>
</organism>
<protein>
    <recommendedName>
        <fullName evidence="4">Zinc knuckle CX2CX4HX4C domain-containing protein</fullName>
    </recommendedName>
</protein>
<sequence>MINPVKGMEIKQLPEGHFLLRFHHIIDRNRALAGCPWSFEKNILILNGVGADENPIQVNLDWCDFFVHIHDLPLSKMNVGVATFIGNRLGKFRDMEIDERGCAWGATLRIRVSLNVNAPLKRALKISTPLGGEHVVSFTDERLPNFCYLYCRLGHIGKYCEVAFAEGFIDLGDDTPYGPWLRPPVSKPGQFKSGIVEGSVSGNWCVGQINVAVRIFWGI</sequence>
<dbReference type="InterPro" id="IPR040256">
    <property type="entry name" value="At4g02000-like"/>
</dbReference>
<dbReference type="AlphaFoldDB" id="A0AAW2JFY3"/>
<dbReference type="Pfam" id="PF14111">
    <property type="entry name" value="DUF4283"/>
    <property type="match status" value="1"/>
</dbReference>
<dbReference type="PANTHER" id="PTHR31286">
    <property type="entry name" value="GLYCINE-RICH CELL WALL STRUCTURAL PROTEIN 1.8-LIKE"/>
    <property type="match status" value="1"/>
</dbReference>
<feature type="domain" description="DUF4283" evidence="1">
    <location>
        <begin position="4"/>
        <end position="46"/>
    </location>
</feature>
<dbReference type="EMBL" id="JACGWJ010000395">
    <property type="protein sequence ID" value="KAL0292758.1"/>
    <property type="molecule type" value="Genomic_DNA"/>
</dbReference>
<proteinExistence type="predicted"/>
<dbReference type="PANTHER" id="PTHR31286:SF153">
    <property type="entry name" value="DUF4283 DOMAIN PROTEIN"/>
    <property type="match status" value="1"/>
</dbReference>
<dbReference type="InterPro" id="IPR025836">
    <property type="entry name" value="Zn_knuckle_CX2CX4HX4C"/>
</dbReference>
<reference evidence="3" key="1">
    <citation type="submission" date="2020-06" db="EMBL/GenBank/DDBJ databases">
        <authorList>
            <person name="Li T."/>
            <person name="Hu X."/>
            <person name="Zhang T."/>
            <person name="Song X."/>
            <person name="Zhang H."/>
            <person name="Dai N."/>
            <person name="Sheng W."/>
            <person name="Hou X."/>
            <person name="Wei L."/>
        </authorList>
    </citation>
    <scope>NUCLEOTIDE SEQUENCE</scope>
    <source>
        <strain evidence="3">G02</strain>
        <tissue evidence="3">Leaf</tissue>
    </source>
</reference>
<evidence type="ECO:0008006" key="4">
    <source>
        <dbReference type="Google" id="ProtNLM"/>
    </source>
</evidence>
<dbReference type="Pfam" id="PF14392">
    <property type="entry name" value="zf-CCHC_4"/>
    <property type="match status" value="1"/>
</dbReference>
<comment type="caution">
    <text evidence="3">The sequence shown here is derived from an EMBL/GenBank/DDBJ whole genome shotgun (WGS) entry which is preliminary data.</text>
</comment>
<dbReference type="InterPro" id="IPR025558">
    <property type="entry name" value="DUF4283"/>
</dbReference>
<evidence type="ECO:0000259" key="1">
    <source>
        <dbReference type="Pfam" id="PF14111"/>
    </source>
</evidence>
<feature type="domain" description="Zinc knuckle CX2CX4HX4C" evidence="2">
    <location>
        <begin position="116"/>
        <end position="161"/>
    </location>
</feature>
<name>A0AAW2JFY3_SESRA</name>
<gene>
    <name evidence="3" type="ORF">Sradi_6974500</name>
</gene>
<evidence type="ECO:0000313" key="3">
    <source>
        <dbReference type="EMBL" id="KAL0292758.1"/>
    </source>
</evidence>
<evidence type="ECO:0000259" key="2">
    <source>
        <dbReference type="Pfam" id="PF14392"/>
    </source>
</evidence>
<reference evidence="3" key="2">
    <citation type="journal article" date="2024" name="Plant">
        <title>Genomic evolution and insights into agronomic trait innovations of Sesamum species.</title>
        <authorList>
            <person name="Miao H."/>
            <person name="Wang L."/>
            <person name="Qu L."/>
            <person name="Liu H."/>
            <person name="Sun Y."/>
            <person name="Le M."/>
            <person name="Wang Q."/>
            <person name="Wei S."/>
            <person name="Zheng Y."/>
            <person name="Lin W."/>
            <person name="Duan Y."/>
            <person name="Cao H."/>
            <person name="Xiong S."/>
            <person name="Wang X."/>
            <person name="Wei L."/>
            <person name="Li C."/>
            <person name="Ma Q."/>
            <person name="Ju M."/>
            <person name="Zhao R."/>
            <person name="Li G."/>
            <person name="Mu C."/>
            <person name="Tian Q."/>
            <person name="Mei H."/>
            <person name="Zhang T."/>
            <person name="Gao T."/>
            <person name="Zhang H."/>
        </authorList>
    </citation>
    <scope>NUCLEOTIDE SEQUENCE</scope>
    <source>
        <strain evidence="3">G02</strain>
    </source>
</reference>
<accession>A0AAW2JFY3</accession>